<protein>
    <submittedName>
        <fullName evidence="1">Uncharacterized protein</fullName>
    </submittedName>
</protein>
<proteinExistence type="predicted"/>
<sequence>MRVHEIDRGDAMQIDSLGSSGLLTQSQQKRQQEHEVQNVFSAMLAQVGRQGYVSAEAPEQVLEGEQSLTKGLQRTWDSWFTGELKGRYAQASSPEELKQSFGEIIVRAHEEGGYVDPKGFLQKLSQEELAVVQKVQSLASPIRVSALTEEGALNLLLPPATQVDLNNDGITQSGVANGIRFPSSNTPAAVVKAWEETTEGMSFAEKAMAEFQMMLPLITANLEVDENGKFVRQYEPGDPEYRNPMAEAGYSYVAATKDRLDSLEFRKHEIPADRYERQKSFWEKFQQSLIQNGAE</sequence>
<dbReference type="AlphaFoldDB" id="A0A518IFG9"/>
<organism evidence="1 2">
    <name type="scientific">Gimesia fumaroli</name>
    <dbReference type="NCBI Taxonomy" id="2527976"/>
    <lineage>
        <taxon>Bacteria</taxon>
        <taxon>Pseudomonadati</taxon>
        <taxon>Planctomycetota</taxon>
        <taxon>Planctomycetia</taxon>
        <taxon>Planctomycetales</taxon>
        <taxon>Planctomycetaceae</taxon>
        <taxon>Gimesia</taxon>
    </lineage>
</organism>
<dbReference type="KEGG" id="gfm:Enr17x_38960"/>
<keyword evidence="2" id="KW-1185">Reference proteome</keyword>
<name>A0A518IFG9_9PLAN</name>
<gene>
    <name evidence="1" type="ORF">Enr17x_38960</name>
</gene>
<evidence type="ECO:0000313" key="1">
    <source>
        <dbReference type="EMBL" id="QDV51837.1"/>
    </source>
</evidence>
<reference evidence="1 2" key="1">
    <citation type="submission" date="2019-03" db="EMBL/GenBank/DDBJ databases">
        <title>Deep-cultivation of Planctomycetes and their phenomic and genomic characterization uncovers novel biology.</title>
        <authorList>
            <person name="Wiegand S."/>
            <person name="Jogler M."/>
            <person name="Boedeker C."/>
            <person name="Pinto D."/>
            <person name="Vollmers J."/>
            <person name="Rivas-Marin E."/>
            <person name="Kohn T."/>
            <person name="Peeters S.H."/>
            <person name="Heuer A."/>
            <person name="Rast P."/>
            <person name="Oberbeckmann S."/>
            <person name="Bunk B."/>
            <person name="Jeske O."/>
            <person name="Meyerdierks A."/>
            <person name="Storesund J.E."/>
            <person name="Kallscheuer N."/>
            <person name="Luecker S."/>
            <person name="Lage O.M."/>
            <person name="Pohl T."/>
            <person name="Merkel B.J."/>
            <person name="Hornburger P."/>
            <person name="Mueller R.-W."/>
            <person name="Bruemmer F."/>
            <person name="Labrenz M."/>
            <person name="Spormann A.M."/>
            <person name="Op den Camp H."/>
            <person name="Overmann J."/>
            <person name="Amann R."/>
            <person name="Jetten M.S.M."/>
            <person name="Mascher T."/>
            <person name="Medema M.H."/>
            <person name="Devos D.P."/>
            <person name="Kaster A.-K."/>
            <person name="Ovreas L."/>
            <person name="Rohde M."/>
            <person name="Galperin M.Y."/>
            <person name="Jogler C."/>
        </authorList>
    </citation>
    <scope>NUCLEOTIDE SEQUENCE [LARGE SCALE GENOMIC DNA]</scope>
    <source>
        <strain evidence="1 2">Enr17</strain>
    </source>
</reference>
<dbReference type="Proteomes" id="UP000318313">
    <property type="component" value="Chromosome"/>
</dbReference>
<evidence type="ECO:0000313" key="2">
    <source>
        <dbReference type="Proteomes" id="UP000318313"/>
    </source>
</evidence>
<accession>A0A518IFG9</accession>
<dbReference type="EMBL" id="CP037452">
    <property type="protein sequence ID" value="QDV51837.1"/>
    <property type="molecule type" value="Genomic_DNA"/>
</dbReference>